<dbReference type="GO" id="GO:0003677">
    <property type="term" value="F:DNA binding"/>
    <property type="evidence" value="ECO:0007669"/>
    <property type="project" value="UniProtKB-UniRule"/>
</dbReference>
<dbReference type="EC" id="4.2.99.18" evidence="10"/>
<dbReference type="STRING" id="119206.AWM72_08610"/>
<comment type="catalytic activity">
    <reaction evidence="10">
        <text>2'-deoxyribonucleotide-(2'-deoxyribose 5'-phosphate)-2'-deoxyribonucleotide-DNA = a 3'-end 2'-deoxyribonucleotide-(2,3-dehydro-2,3-deoxyribose 5'-phosphate)-DNA + a 5'-end 5'-phospho-2'-deoxyribonucleoside-DNA + H(+)</text>
        <dbReference type="Rhea" id="RHEA:66592"/>
        <dbReference type="Rhea" id="RHEA-COMP:13180"/>
        <dbReference type="Rhea" id="RHEA-COMP:16897"/>
        <dbReference type="Rhea" id="RHEA-COMP:17067"/>
        <dbReference type="ChEBI" id="CHEBI:15378"/>
        <dbReference type="ChEBI" id="CHEBI:136412"/>
        <dbReference type="ChEBI" id="CHEBI:157695"/>
        <dbReference type="ChEBI" id="CHEBI:167181"/>
        <dbReference type="EC" id="4.2.99.18"/>
    </reaction>
</comment>
<keyword evidence="9 10" id="KW-0326">Glycosidase</keyword>
<evidence type="ECO:0000256" key="8">
    <source>
        <dbReference type="ARBA" id="ARBA00023204"/>
    </source>
</evidence>
<keyword evidence="3" id="KW-0479">Metal-binding</keyword>
<comment type="cofactor">
    <cofactor evidence="10">
        <name>[4Fe-4S] cluster</name>
        <dbReference type="ChEBI" id="CHEBI:49883"/>
    </cofactor>
    <text evidence="10">Binds 1 [4Fe-4S] cluster.</text>
</comment>
<dbReference type="InterPro" id="IPR011257">
    <property type="entry name" value="DNA_glycosylase"/>
</dbReference>
<evidence type="ECO:0000256" key="10">
    <source>
        <dbReference type="HAMAP-Rule" id="MF_00942"/>
    </source>
</evidence>
<dbReference type="Proteomes" id="UP000327148">
    <property type="component" value="Unassembled WGS sequence"/>
</dbReference>
<dbReference type="CDD" id="cd00056">
    <property type="entry name" value="ENDO3c"/>
    <property type="match status" value="1"/>
</dbReference>
<dbReference type="PANTHER" id="PTHR10359:SF18">
    <property type="entry name" value="ENDONUCLEASE III"/>
    <property type="match status" value="1"/>
</dbReference>
<organism evidence="12 13">
    <name type="scientific">Aerococcus sanguinicola</name>
    <dbReference type="NCBI Taxonomy" id="119206"/>
    <lineage>
        <taxon>Bacteria</taxon>
        <taxon>Bacillati</taxon>
        <taxon>Bacillota</taxon>
        <taxon>Bacilli</taxon>
        <taxon>Lactobacillales</taxon>
        <taxon>Aerococcaceae</taxon>
        <taxon>Aerococcus</taxon>
    </lineage>
</organism>
<dbReference type="Pfam" id="PF00730">
    <property type="entry name" value="HhH-GPD"/>
    <property type="match status" value="1"/>
</dbReference>
<dbReference type="GO" id="GO:0006285">
    <property type="term" value="P:base-excision repair, AP site formation"/>
    <property type="evidence" value="ECO:0007669"/>
    <property type="project" value="TreeGrafter"/>
</dbReference>
<dbReference type="HAMAP" id="MF_00942">
    <property type="entry name" value="Nth"/>
    <property type="match status" value="1"/>
</dbReference>
<keyword evidence="7" id="KW-0411">Iron-sulfur</keyword>
<dbReference type="RefSeq" id="WP_070430805.1">
    <property type="nucleotide sequence ID" value="NZ_VYWO01000001.1"/>
</dbReference>
<evidence type="ECO:0000256" key="9">
    <source>
        <dbReference type="ARBA" id="ARBA00023295"/>
    </source>
</evidence>
<keyword evidence="10" id="KW-0238">DNA-binding</keyword>
<evidence type="ECO:0000256" key="4">
    <source>
        <dbReference type="ARBA" id="ARBA00022763"/>
    </source>
</evidence>
<dbReference type="InterPro" id="IPR005759">
    <property type="entry name" value="Nth"/>
</dbReference>
<dbReference type="Gene3D" id="1.10.340.30">
    <property type="entry name" value="Hypothetical protein, domain 2"/>
    <property type="match status" value="1"/>
</dbReference>
<evidence type="ECO:0000313" key="13">
    <source>
        <dbReference type="Proteomes" id="UP000327148"/>
    </source>
</evidence>
<dbReference type="PANTHER" id="PTHR10359">
    <property type="entry name" value="A/G-SPECIFIC ADENINE GLYCOSYLASE/ENDONUCLEASE III"/>
    <property type="match status" value="1"/>
</dbReference>
<dbReference type="OrthoDB" id="9800977at2"/>
<name>A0A5N1GLK5_9LACT</name>
<keyword evidence="4 10" id="KW-0227">DNA damage</keyword>
<sequence>MLTDQCARQVLREIIALYPDVETALDYRNPFELLVAVILSAQTTDVQVNKVTPALFAAYPDPESLSQAKEEDVADYINRIGLYRNKSKYLVACAQMLVKDFNGQVPKNRKDLEKLPGVGRKTANVVLSIAFDIPAFAVDTHVTRVCKHHGIVAQDATVREIEDRVTNLLEPSEWTQAHQALIYFGRNICHPKHPTCKDYPQLYQCLDEKNDA</sequence>
<dbReference type="EMBL" id="VYWO01000001">
    <property type="protein sequence ID" value="KAA9301873.1"/>
    <property type="molecule type" value="Genomic_DNA"/>
</dbReference>
<dbReference type="SUPFAM" id="SSF48150">
    <property type="entry name" value="DNA-glycosylase"/>
    <property type="match status" value="1"/>
</dbReference>
<dbReference type="PIRSF" id="PIRSF001435">
    <property type="entry name" value="Nth"/>
    <property type="match status" value="1"/>
</dbReference>
<evidence type="ECO:0000256" key="6">
    <source>
        <dbReference type="ARBA" id="ARBA00023004"/>
    </source>
</evidence>
<dbReference type="Gene3D" id="1.10.1670.10">
    <property type="entry name" value="Helix-hairpin-Helix base-excision DNA repair enzymes (C-terminal)"/>
    <property type="match status" value="1"/>
</dbReference>
<protein>
    <recommendedName>
        <fullName evidence="10">Endonuclease III</fullName>
        <ecNumber evidence="10">4.2.99.18</ecNumber>
    </recommendedName>
    <alternativeName>
        <fullName evidence="10">DNA-(apurinic or apyrimidinic site) lyase</fullName>
    </alternativeName>
</protein>
<keyword evidence="5 10" id="KW-0378">Hydrolase</keyword>
<evidence type="ECO:0000313" key="12">
    <source>
        <dbReference type="EMBL" id="KAA9301873.1"/>
    </source>
</evidence>
<keyword evidence="2" id="KW-0004">4Fe-4S</keyword>
<dbReference type="PROSITE" id="PS01155">
    <property type="entry name" value="ENDONUCLEASE_III_2"/>
    <property type="match status" value="1"/>
</dbReference>
<keyword evidence="12" id="KW-0255">Endonuclease</keyword>
<dbReference type="InterPro" id="IPR004036">
    <property type="entry name" value="Endonuclease-III-like_CS2"/>
</dbReference>
<comment type="caution">
    <text evidence="12">The sequence shown here is derived from an EMBL/GenBank/DDBJ whole genome shotgun (WGS) entry which is preliminary data.</text>
</comment>
<gene>
    <name evidence="10 12" type="primary">nth</name>
    <name evidence="12" type="ORF">F6I03_01320</name>
</gene>
<keyword evidence="6" id="KW-0408">Iron</keyword>
<comment type="function">
    <text evidence="10">DNA repair enzyme that has both DNA N-glycosylase activity and AP-lyase activity. The DNA N-glycosylase activity releases various damaged pyrimidines from DNA by cleaving the N-glycosidic bond, leaving an AP (apurinic/apyrimidinic) site. The AP-lyase activity cleaves the phosphodiester bond 3' to the AP site by a beta-elimination, leaving a 3'-terminal unsaturated sugar and a product with a terminal 5'-phosphate.</text>
</comment>
<keyword evidence="12" id="KW-0540">Nuclease</keyword>
<proteinExistence type="inferred from homology"/>
<dbReference type="Pfam" id="PF00633">
    <property type="entry name" value="HHH"/>
    <property type="match status" value="1"/>
</dbReference>
<dbReference type="GO" id="GO:0019104">
    <property type="term" value="F:DNA N-glycosylase activity"/>
    <property type="evidence" value="ECO:0007669"/>
    <property type="project" value="UniProtKB-UniRule"/>
</dbReference>
<dbReference type="SMART" id="SM00478">
    <property type="entry name" value="ENDO3c"/>
    <property type="match status" value="1"/>
</dbReference>
<dbReference type="FunFam" id="1.10.340.30:FF:000001">
    <property type="entry name" value="Endonuclease III"/>
    <property type="match status" value="1"/>
</dbReference>
<evidence type="ECO:0000256" key="2">
    <source>
        <dbReference type="ARBA" id="ARBA00022485"/>
    </source>
</evidence>
<dbReference type="NCBIfam" id="TIGR01083">
    <property type="entry name" value="nth"/>
    <property type="match status" value="1"/>
</dbReference>
<evidence type="ECO:0000256" key="7">
    <source>
        <dbReference type="ARBA" id="ARBA00023014"/>
    </source>
</evidence>
<comment type="caution">
    <text evidence="10">Lacks conserved residue(s) required for the propagation of feature annotation.</text>
</comment>
<dbReference type="InterPro" id="IPR000445">
    <property type="entry name" value="HhH_motif"/>
</dbReference>
<evidence type="ECO:0000259" key="11">
    <source>
        <dbReference type="SMART" id="SM00478"/>
    </source>
</evidence>
<accession>A0A5N1GLK5</accession>
<dbReference type="GO" id="GO:0046872">
    <property type="term" value="F:metal ion binding"/>
    <property type="evidence" value="ECO:0007669"/>
    <property type="project" value="UniProtKB-KW"/>
</dbReference>
<feature type="domain" description="HhH-GPD" evidence="11">
    <location>
        <begin position="39"/>
        <end position="187"/>
    </location>
</feature>
<dbReference type="GO" id="GO:0051539">
    <property type="term" value="F:4 iron, 4 sulfur cluster binding"/>
    <property type="evidence" value="ECO:0007669"/>
    <property type="project" value="UniProtKB-KW"/>
</dbReference>
<dbReference type="GO" id="GO:0140078">
    <property type="term" value="F:class I DNA-(apurinic or apyrimidinic site) endonuclease activity"/>
    <property type="evidence" value="ECO:0007669"/>
    <property type="project" value="UniProtKB-EC"/>
</dbReference>
<comment type="similarity">
    <text evidence="1 10">Belongs to the Nth/MutY family.</text>
</comment>
<keyword evidence="10" id="KW-0456">Lyase</keyword>
<evidence type="ECO:0000256" key="3">
    <source>
        <dbReference type="ARBA" id="ARBA00022723"/>
    </source>
</evidence>
<dbReference type="InterPro" id="IPR003265">
    <property type="entry name" value="HhH-GPD_domain"/>
</dbReference>
<keyword evidence="8 10" id="KW-0234">DNA repair</keyword>
<evidence type="ECO:0000256" key="5">
    <source>
        <dbReference type="ARBA" id="ARBA00022801"/>
    </source>
</evidence>
<reference evidence="12 13" key="1">
    <citation type="submission" date="2019-09" db="EMBL/GenBank/DDBJ databases">
        <title>Draft genome sequence assemblies of isolates from the urinary tract.</title>
        <authorList>
            <person name="Mores C.R."/>
            <person name="Putonti C."/>
            <person name="Wolfe A.J."/>
        </authorList>
    </citation>
    <scope>NUCLEOTIDE SEQUENCE [LARGE SCALE GENOMIC DNA]</scope>
    <source>
        <strain evidence="12 13">UMB623</strain>
    </source>
</reference>
<evidence type="ECO:0000256" key="1">
    <source>
        <dbReference type="ARBA" id="ARBA00008343"/>
    </source>
</evidence>
<dbReference type="InterPro" id="IPR023170">
    <property type="entry name" value="HhH_base_excis_C"/>
</dbReference>
<dbReference type="AlphaFoldDB" id="A0A5N1GLK5"/>